<feature type="short sequence motif" description="GXSXG" evidence="7">
    <location>
        <begin position="160"/>
        <end position="164"/>
    </location>
</feature>
<evidence type="ECO:0000256" key="5">
    <source>
        <dbReference type="ARBA" id="ARBA00023002"/>
    </source>
</evidence>
<proteinExistence type="inferred from homology"/>
<evidence type="ECO:0000256" key="3">
    <source>
        <dbReference type="ARBA" id="ARBA00022630"/>
    </source>
</evidence>
<organism evidence="10 11">
    <name type="scientific">Pyxidicoccus parkwayensis</name>
    <dbReference type="NCBI Taxonomy" id="2813578"/>
    <lineage>
        <taxon>Bacteria</taxon>
        <taxon>Pseudomonadati</taxon>
        <taxon>Myxococcota</taxon>
        <taxon>Myxococcia</taxon>
        <taxon>Myxococcales</taxon>
        <taxon>Cystobacterineae</taxon>
        <taxon>Myxococcaceae</taxon>
        <taxon>Pyxidicoccus</taxon>
    </lineage>
</organism>
<dbReference type="EMBL" id="CP071090">
    <property type="protein sequence ID" value="QSQ28122.1"/>
    <property type="molecule type" value="Genomic_DNA"/>
</dbReference>
<evidence type="ECO:0000256" key="1">
    <source>
        <dbReference type="ARBA" id="ARBA00001974"/>
    </source>
</evidence>
<feature type="active site" description="Nucleophile" evidence="7">
    <location>
        <position position="162"/>
    </location>
</feature>
<dbReference type="InterPro" id="IPR002641">
    <property type="entry name" value="PNPLA_dom"/>
</dbReference>
<dbReference type="Proteomes" id="UP000662747">
    <property type="component" value="Chromosome"/>
</dbReference>
<keyword evidence="5" id="KW-0560">Oxidoreductase</keyword>
<evidence type="ECO:0000313" key="10">
    <source>
        <dbReference type="EMBL" id="QSQ28122.1"/>
    </source>
</evidence>
<keyword evidence="7" id="KW-0442">Lipid degradation</keyword>
<keyword evidence="3" id="KW-0285">Flavoprotein</keyword>
<feature type="compositionally biased region" description="Basic and acidic residues" evidence="8">
    <location>
        <begin position="89"/>
        <end position="102"/>
    </location>
</feature>
<dbReference type="Pfam" id="PF01734">
    <property type="entry name" value="Patatin"/>
    <property type="match status" value="1"/>
</dbReference>
<comment type="caution">
    <text evidence="7">Lacks conserved residue(s) required for the propagation of feature annotation.</text>
</comment>
<feature type="compositionally biased region" description="Polar residues" evidence="8">
    <location>
        <begin position="70"/>
        <end position="79"/>
    </location>
</feature>
<sequence length="639" mass="69656">MVAGNLIGGALSFGYLALRRRGLRRGGGVQSEEGRRGRAPVGSRREELATGGGAASGRTEFGPEARPSIAASSRVDSAPTTRSRTGSWRRTESATKARPTADKKRRGRAQSAATPDTLVGSRDGRKRSLILAGGGIRAAWQAGAMRALADAGVVFRHVDGTSSGVLNLAMLLSGLSPQEICDRWRTLPVKDFLSFAASRKPEDLLDVEALGDAEALVHRVLPHLGVDVRAIRLNRQLEGTFNVCDFARKVNEVIPHKRVDLDLLVAAVSPPVLMPPVNRDGTLYTDSLWIQDGNLMEAVRRGAEVIWVLWCIGNTPRYGRGLLQQYTHLMELSANGALFEQLERVREINERILAGEEVFGHRRPIAVHLVKPERPLPLDTDVYDGRVTTDSLIDMGYSDTWRYLTVRGEQGLPLTPEMTLTTEPAPDLTFRESITGPFALGPTDPMAGALHPDARPLTLHLTIGVDDVDAFVSDIRHTARLVARIRYAPFGDDIPVRLGSFNLFQSREDARTRLMTYGLRFAHEGREYFLEGTRAVRYTSAATLWKDTTRLLCELHEGPDARGPVVGAGVLSLGVAQILEVISSMHPARQGSAGLSAMDRFGRFFLGPLWDRYAPAARPHLASELAIESPGAVAPPPPA</sequence>
<dbReference type="InterPro" id="IPR052542">
    <property type="entry name" value="Cholesterol_Oxidase"/>
</dbReference>
<keyword evidence="11" id="KW-1185">Reference proteome</keyword>
<comment type="cofactor">
    <cofactor evidence="1">
        <name>FAD</name>
        <dbReference type="ChEBI" id="CHEBI:57692"/>
    </cofactor>
</comment>
<dbReference type="PROSITE" id="PS51635">
    <property type="entry name" value="PNPLA"/>
    <property type="match status" value="1"/>
</dbReference>
<dbReference type="SUPFAM" id="SSF52151">
    <property type="entry name" value="FabD/lysophospholipase-like"/>
    <property type="match status" value="1"/>
</dbReference>
<evidence type="ECO:0000313" key="11">
    <source>
        <dbReference type="Proteomes" id="UP000662747"/>
    </source>
</evidence>
<reference evidence="10 11" key="1">
    <citation type="submission" date="2021-02" db="EMBL/GenBank/DDBJ databases">
        <title>De Novo genome assembly of isolated myxobacteria.</title>
        <authorList>
            <person name="Stevens D.C."/>
        </authorList>
    </citation>
    <scope>NUCLEOTIDE SEQUENCE [LARGE SCALE GENOMIC DNA]</scope>
    <source>
        <strain evidence="11">SCPEA02</strain>
    </source>
</reference>
<keyword evidence="6 7" id="KW-0443">Lipid metabolism</keyword>
<dbReference type="Gene3D" id="3.40.1090.10">
    <property type="entry name" value="Cytosolic phospholipase A2 catalytic domain"/>
    <property type="match status" value="1"/>
</dbReference>
<dbReference type="InterPro" id="IPR016035">
    <property type="entry name" value="Acyl_Trfase/lysoPLipase"/>
</dbReference>
<feature type="domain" description="PNPLA" evidence="9">
    <location>
        <begin position="129"/>
        <end position="306"/>
    </location>
</feature>
<name>A0ABX7PCI1_9BACT</name>
<dbReference type="PANTHER" id="PTHR47470:SF1">
    <property type="entry name" value="FAD-DEPENDENT OXIDOREDUCTASE 2 FAD BINDING DOMAIN-CONTAINING PROTEIN"/>
    <property type="match status" value="1"/>
</dbReference>
<accession>A0ABX7PCI1</accession>
<gene>
    <name evidence="10" type="ORF">JY651_15745</name>
</gene>
<evidence type="ECO:0000259" key="9">
    <source>
        <dbReference type="PROSITE" id="PS51635"/>
    </source>
</evidence>
<evidence type="ECO:0000256" key="8">
    <source>
        <dbReference type="SAM" id="MobiDB-lite"/>
    </source>
</evidence>
<evidence type="ECO:0000256" key="6">
    <source>
        <dbReference type="ARBA" id="ARBA00023098"/>
    </source>
</evidence>
<evidence type="ECO:0000256" key="4">
    <source>
        <dbReference type="ARBA" id="ARBA00022827"/>
    </source>
</evidence>
<dbReference type="PANTHER" id="PTHR47470">
    <property type="entry name" value="CHOLESTEROL OXIDASE"/>
    <property type="match status" value="1"/>
</dbReference>
<keyword evidence="4" id="KW-0274">FAD</keyword>
<keyword evidence="7" id="KW-0378">Hydrolase</keyword>
<feature type="region of interest" description="Disordered" evidence="8">
    <location>
        <begin position="23"/>
        <end position="121"/>
    </location>
</feature>
<feature type="active site" description="Proton acceptor" evidence="7">
    <location>
        <position position="292"/>
    </location>
</feature>
<evidence type="ECO:0000256" key="2">
    <source>
        <dbReference type="ARBA" id="ARBA00010790"/>
    </source>
</evidence>
<evidence type="ECO:0000256" key="7">
    <source>
        <dbReference type="PROSITE-ProRule" id="PRU01161"/>
    </source>
</evidence>
<comment type="similarity">
    <text evidence="2">Belongs to the GMC oxidoreductase family.</text>
</comment>
<protein>
    <submittedName>
        <fullName evidence="10">Patatin-like phospholipase family protein</fullName>
    </submittedName>
</protein>